<dbReference type="OrthoDB" id="9812429at2"/>
<reference evidence="2 3" key="1">
    <citation type="submission" date="2019-07" db="EMBL/GenBank/DDBJ databases">
        <title>Complete genome of Crassaminicella thermophila SY095.</title>
        <authorList>
            <person name="Li X."/>
        </authorList>
    </citation>
    <scope>NUCLEOTIDE SEQUENCE [LARGE SCALE GENOMIC DNA]</scope>
    <source>
        <strain evidence="2 3">SY095</strain>
    </source>
</reference>
<protein>
    <submittedName>
        <fullName evidence="2">Amidase domain-containing protein</fullName>
    </submittedName>
</protein>
<dbReference type="PANTHER" id="PTHR40032">
    <property type="entry name" value="EXPORTED PROTEIN-RELATED"/>
    <property type="match status" value="1"/>
</dbReference>
<feature type="domain" description="Putative amidase" evidence="1">
    <location>
        <begin position="5"/>
        <end position="154"/>
    </location>
</feature>
<gene>
    <name evidence="2" type="ORF">FQB35_09120</name>
</gene>
<name>A0A5C0SGE9_CRATE</name>
<dbReference type="Pfam" id="PF12671">
    <property type="entry name" value="Amidase_6"/>
    <property type="match status" value="1"/>
</dbReference>
<dbReference type="EMBL" id="CP042243">
    <property type="protein sequence ID" value="QEK12474.1"/>
    <property type="molecule type" value="Genomic_DNA"/>
</dbReference>
<organism evidence="2 3">
    <name type="scientific">Crassaminicella thermophila</name>
    <dbReference type="NCBI Taxonomy" id="2599308"/>
    <lineage>
        <taxon>Bacteria</taxon>
        <taxon>Bacillati</taxon>
        <taxon>Bacillota</taxon>
        <taxon>Clostridia</taxon>
        <taxon>Eubacteriales</taxon>
        <taxon>Clostridiaceae</taxon>
        <taxon>Crassaminicella</taxon>
    </lineage>
</organism>
<evidence type="ECO:0000259" key="1">
    <source>
        <dbReference type="Pfam" id="PF12671"/>
    </source>
</evidence>
<dbReference type="RefSeq" id="WP_148809629.1">
    <property type="nucleotide sequence ID" value="NZ_CP042243.1"/>
</dbReference>
<proteinExistence type="predicted"/>
<dbReference type="AlphaFoldDB" id="A0A5C0SGE9"/>
<dbReference type="Proteomes" id="UP000324646">
    <property type="component" value="Chromosome"/>
</dbReference>
<sequence length="165" mass="19544">MKLYEYNREKAVSYAIRWALGRNPRYADFEKMGGDCTNFASQVVHAGGCPMNYNKYGWYFRNLKDRAPAWTSVEYFYQFLINNRSIGPVGEETDIYGIEIGDIVQINFQYDYRYDHSPVVIDIKPGNRMLDSIFIAAHTIDRIYYPLSNYNFKKLRFIHIKGFRR</sequence>
<dbReference type="KEGG" id="crs:FQB35_09120"/>
<keyword evidence="3" id="KW-1185">Reference proteome</keyword>
<accession>A0A5C0SGE9</accession>
<evidence type="ECO:0000313" key="3">
    <source>
        <dbReference type="Proteomes" id="UP000324646"/>
    </source>
</evidence>
<evidence type="ECO:0000313" key="2">
    <source>
        <dbReference type="EMBL" id="QEK12474.1"/>
    </source>
</evidence>
<dbReference type="PANTHER" id="PTHR40032:SF1">
    <property type="entry name" value="EXPORTED PROTEIN"/>
    <property type="match status" value="1"/>
</dbReference>
<dbReference type="InterPro" id="IPR024301">
    <property type="entry name" value="Amidase_6"/>
</dbReference>